<name>A0ABW4LIU0_9MICO</name>
<comment type="caution">
    <text evidence="5">The sequence shown here is derived from an EMBL/GenBank/DDBJ whole genome shotgun (WGS) entry which is preliminary data.</text>
</comment>
<dbReference type="RefSeq" id="WP_377934919.1">
    <property type="nucleotide sequence ID" value="NZ_JBHUEA010000016.1"/>
</dbReference>
<feature type="domain" description="Aromatic amino acid beta-eliminating lyase/threonine aldolase" evidence="4">
    <location>
        <begin position="38"/>
        <end position="281"/>
    </location>
</feature>
<dbReference type="InterPro" id="IPR015421">
    <property type="entry name" value="PyrdxlP-dep_Trfase_major"/>
</dbReference>
<dbReference type="PANTHER" id="PTHR48097">
    <property type="entry name" value="L-THREONINE ALDOLASE-RELATED"/>
    <property type="match status" value="1"/>
</dbReference>
<gene>
    <name evidence="5" type="ORF">ACFSBI_11170</name>
</gene>
<dbReference type="EMBL" id="JBHUEA010000016">
    <property type="protein sequence ID" value="MFD1722111.1"/>
    <property type="molecule type" value="Genomic_DNA"/>
</dbReference>
<dbReference type="Gene3D" id="3.40.640.10">
    <property type="entry name" value="Type I PLP-dependent aspartate aminotransferase-like (Major domain)"/>
    <property type="match status" value="1"/>
</dbReference>
<evidence type="ECO:0000256" key="1">
    <source>
        <dbReference type="ARBA" id="ARBA00001933"/>
    </source>
</evidence>
<organism evidence="5 6">
    <name type="scientific">Amnibacterium endophyticum</name>
    <dbReference type="NCBI Taxonomy" id="2109337"/>
    <lineage>
        <taxon>Bacteria</taxon>
        <taxon>Bacillati</taxon>
        <taxon>Actinomycetota</taxon>
        <taxon>Actinomycetes</taxon>
        <taxon>Micrococcales</taxon>
        <taxon>Microbacteriaceae</taxon>
        <taxon>Amnibacterium</taxon>
    </lineage>
</organism>
<evidence type="ECO:0000256" key="3">
    <source>
        <dbReference type="ARBA" id="ARBA00022898"/>
    </source>
</evidence>
<evidence type="ECO:0000259" key="4">
    <source>
        <dbReference type="Pfam" id="PF01212"/>
    </source>
</evidence>
<accession>A0ABW4LIU0</accession>
<dbReference type="InterPro" id="IPR015422">
    <property type="entry name" value="PyrdxlP-dep_Trfase_small"/>
</dbReference>
<evidence type="ECO:0000313" key="5">
    <source>
        <dbReference type="EMBL" id="MFD1722111.1"/>
    </source>
</evidence>
<keyword evidence="3" id="KW-0663">Pyridoxal phosphate</keyword>
<dbReference type="InterPro" id="IPR015424">
    <property type="entry name" value="PyrdxlP-dep_Trfase"/>
</dbReference>
<comment type="similarity">
    <text evidence="2">Belongs to the threonine aldolase family.</text>
</comment>
<protein>
    <submittedName>
        <fullName evidence="5">Threonine aldolase family protein</fullName>
    </submittedName>
</protein>
<sequence length="355" mass="37950">MPDDLLALRDACDRHLVGHGPVRAADLLATIPPDTEVDVYGAGGVVEALEAEVACLLGKPAAVFLPSGIMAQQAALRVHADRTGRRTVLFHPTCHLAIHEDGALERVQGLLGRPVGDPNRLIALEDLQAVAEPPAALLLELPQRELGGLLPDWDDVLEQVAWARSRGAAVHCDGARIWEAAAGYGRSPAELAAPFDSVYVSFYKGIGALAGCCLAAEEDVVAEVREWRRRLGGTLYGLWPAAASALSLLPQRLARMPEYLAHARAIAAALAEVDGVRVLPDPPQVPMMHVLLESPREQVEAAVRRIAETRGVFTFRGIGTTQDPGVQRVELSVGDATLQLTSEEVADLFRELVGA</sequence>
<reference evidence="6" key="1">
    <citation type="journal article" date="2019" name="Int. J. Syst. Evol. Microbiol.">
        <title>The Global Catalogue of Microorganisms (GCM) 10K type strain sequencing project: providing services to taxonomists for standard genome sequencing and annotation.</title>
        <authorList>
            <consortium name="The Broad Institute Genomics Platform"/>
            <consortium name="The Broad Institute Genome Sequencing Center for Infectious Disease"/>
            <person name="Wu L."/>
            <person name="Ma J."/>
        </authorList>
    </citation>
    <scope>NUCLEOTIDE SEQUENCE [LARGE SCALE GENOMIC DNA]</scope>
    <source>
        <strain evidence="6">CGMCC 1.12471</strain>
    </source>
</reference>
<dbReference type="PANTHER" id="PTHR48097:SF9">
    <property type="entry name" value="L-THREONINE ALDOLASE"/>
    <property type="match status" value="1"/>
</dbReference>
<dbReference type="InterPro" id="IPR001597">
    <property type="entry name" value="ArAA_b-elim_lyase/Thr_aldolase"/>
</dbReference>
<comment type="cofactor">
    <cofactor evidence="1">
        <name>pyridoxal 5'-phosphate</name>
        <dbReference type="ChEBI" id="CHEBI:597326"/>
    </cofactor>
</comment>
<evidence type="ECO:0000256" key="2">
    <source>
        <dbReference type="ARBA" id="ARBA00006966"/>
    </source>
</evidence>
<dbReference type="Proteomes" id="UP001597347">
    <property type="component" value="Unassembled WGS sequence"/>
</dbReference>
<proteinExistence type="inferred from homology"/>
<dbReference type="Pfam" id="PF01212">
    <property type="entry name" value="Beta_elim_lyase"/>
    <property type="match status" value="1"/>
</dbReference>
<dbReference type="SUPFAM" id="SSF53383">
    <property type="entry name" value="PLP-dependent transferases"/>
    <property type="match status" value="1"/>
</dbReference>
<dbReference type="Gene3D" id="3.90.1150.10">
    <property type="entry name" value="Aspartate Aminotransferase, domain 1"/>
    <property type="match status" value="1"/>
</dbReference>
<keyword evidence="6" id="KW-1185">Reference proteome</keyword>
<evidence type="ECO:0000313" key="6">
    <source>
        <dbReference type="Proteomes" id="UP001597347"/>
    </source>
</evidence>